<feature type="region of interest" description="Disordered" evidence="1">
    <location>
        <begin position="57"/>
        <end position="130"/>
    </location>
</feature>
<sequence length="130" mass="13416">MTTTVSTPAAATEVAVIPLADIRRAGNVGQELGDLESLAESIRQHGVLTVVLVERQQDGELRSLRATTESQLPLHAGDRVSHHSRPGGAEGGGTSGPRFTHATGGQPISRREHPLAGGGDRDPGGVGEDS</sequence>
<evidence type="ECO:0000313" key="2">
    <source>
        <dbReference type="EMBL" id="MBJ7608724.1"/>
    </source>
</evidence>
<reference evidence="2 3" key="1">
    <citation type="submission" date="2020-10" db="EMBL/GenBank/DDBJ databases">
        <title>Ca. Dormibacterota MAGs.</title>
        <authorList>
            <person name="Montgomery K."/>
        </authorList>
    </citation>
    <scope>NUCLEOTIDE SEQUENCE [LARGE SCALE GENOMIC DNA]</scope>
    <source>
        <strain evidence="2">Mitchell_Peninsula_5</strain>
    </source>
</reference>
<name>A0A934NJ06_9BACT</name>
<feature type="compositionally biased region" description="Basic and acidic residues" evidence="1">
    <location>
        <begin position="109"/>
        <end position="123"/>
    </location>
</feature>
<dbReference type="Proteomes" id="UP000614410">
    <property type="component" value="Unassembled WGS sequence"/>
</dbReference>
<proteinExistence type="predicted"/>
<protein>
    <submittedName>
        <fullName evidence="2">Uncharacterized protein</fullName>
    </submittedName>
</protein>
<comment type="caution">
    <text evidence="2">The sequence shown here is derived from an EMBL/GenBank/DDBJ whole genome shotgun (WGS) entry which is preliminary data.</text>
</comment>
<accession>A0A934NJ06</accession>
<organism evidence="2 3">
    <name type="scientific">Candidatus Amunia macphersoniae</name>
    <dbReference type="NCBI Taxonomy" id="3127014"/>
    <lineage>
        <taxon>Bacteria</taxon>
        <taxon>Bacillati</taxon>
        <taxon>Candidatus Dormiibacterota</taxon>
        <taxon>Candidatus Dormibacteria</taxon>
        <taxon>Candidatus Aeolococcales</taxon>
        <taxon>Candidatus Aeolococcaceae</taxon>
        <taxon>Candidatus Amunia</taxon>
    </lineage>
</organism>
<evidence type="ECO:0000313" key="3">
    <source>
        <dbReference type="Proteomes" id="UP000614410"/>
    </source>
</evidence>
<evidence type="ECO:0000256" key="1">
    <source>
        <dbReference type="SAM" id="MobiDB-lite"/>
    </source>
</evidence>
<dbReference type="EMBL" id="JAEKNN010000024">
    <property type="protein sequence ID" value="MBJ7608724.1"/>
    <property type="molecule type" value="Genomic_DNA"/>
</dbReference>
<dbReference type="AlphaFoldDB" id="A0A934NJ06"/>
<gene>
    <name evidence="2" type="ORF">JF887_04745</name>
</gene>